<dbReference type="Gene3D" id="3.40.50.10330">
    <property type="entry name" value="Probable inorganic polyphosphate/atp-NAD kinase, domain 1"/>
    <property type="match status" value="1"/>
</dbReference>
<protein>
    <submittedName>
        <fullName evidence="13">Lipid kinase YegS-like protein</fullName>
    </submittedName>
</protein>
<sequence length="322" mass="34259">MGFKSAIKNGIMSKMTAGTDMKIRLILNGKKAALETVRQVITAVRDQHELEVRVTYEAGDVARLVTEAIAESCSRIVAGGGDGTVNEVVDALMQHPKADRPEVAIFPLGTANDFASACGISDDLMKALSIAVTGKPYWIDVIKANERHVINVASGGFGAQVTTNTPVALKNFLGGGAYTLTGVIQAINFKPYEGEFIVEGESSSSQLLVGAVCNGRQAGGGQILAPKAYINDGLMDLVALHDFPIEALSQVISEFSAPNFSNEYIVYTQKKSATWRSSPSMPINLDGEPITANEVNFNVIAEAIKMVLPPSCPMLTPESKPL</sequence>
<dbReference type="InterPro" id="IPR016064">
    <property type="entry name" value="NAD/diacylglycerol_kinase_sf"/>
</dbReference>
<keyword evidence="5" id="KW-0547">Nucleotide-binding</keyword>
<dbReference type="InterPro" id="IPR045540">
    <property type="entry name" value="YegS/DAGK_C"/>
</dbReference>
<dbReference type="PANTHER" id="PTHR12358:SF106">
    <property type="entry name" value="LIPID KINASE YEGS"/>
    <property type="match status" value="1"/>
</dbReference>
<keyword evidence="10" id="KW-0594">Phospholipid biosynthesis</keyword>
<evidence type="ECO:0000256" key="6">
    <source>
        <dbReference type="ARBA" id="ARBA00022777"/>
    </source>
</evidence>
<evidence type="ECO:0000256" key="5">
    <source>
        <dbReference type="ARBA" id="ARBA00022741"/>
    </source>
</evidence>
<dbReference type="InterPro" id="IPR017438">
    <property type="entry name" value="ATP-NAD_kinase_N"/>
</dbReference>
<evidence type="ECO:0000313" key="13">
    <source>
        <dbReference type="EMBL" id="GIU38931.1"/>
    </source>
</evidence>
<comment type="caution">
    <text evidence="13">The sequence shown here is derived from an EMBL/GenBank/DDBJ whole genome shotgun (WGS) entry which is preliminary data.</text>
</comment>
<dbReference type="NCBIfam" id="NF009602">
    <property type="entry name" value="PRK13054.1"/>
    <property type="match status" value="1"/>
</dbReference>
<organism evidence="13 14">
    <name type="scientific">Shewanella colwelliana</name>
    <name type="common">Alteromonas colwelliana</name>
    <dbReference type="NCBI Taxonomy" id="23"/>
    <lineage>
        <taxon>Bacteria</taxon>
        <taxon>Pseudomonadati</taxon>
        <taxon>Pseudomonadota</taxon>
        <taxon>Gammaproteobacteria</taxon>
        <taxon>Alteromonadales</taxon>
        <taxon>Shewanellaceae</taxon>
        <taxon>Shewanella</taxon>
    </lineage>
</organism>
<comment type="cofactor">
    <cofactor evidence="1">
        <name>Mg(2+)</name>
        <dbReference type="ChEBI" id="CHEBI:18420"/>
    </cofactor>
</comment>
<keyword evidence="9" id="KW-0443">Lipid metabolism</keyword>
<dbReference type="Proteomes" id="UP000773469">
    <property type="component" value="Unassembled WGS sequence"/>
</dbReference>
<accession>A0ABQ4NY23</accession>
<dbReference type="SMART" id="SM00046">
    <property type="entry name" value="DAGKc"/>
    <property type="match status" value="1"/>
</dbReference>
<dbReference type="InterPro" id="IPR050187">
    <property type="entry name" value="Lipid_Phosphate_FormReg"/>
</dbReference>
<dbReference type="Gene3D" id="2.60.200.40">
    <property type="match status" value="1"/>
</dbReference>
<dbReference type="SUPFAM" id="SSF111331">
    <property type="entry name" value="NAD kinase/diacylglycerol kinase-like"/>
    <property type="match status" value="1"/>
</dbReference>
<evidence type="ECO:0000256" key="2">
    <source>
        <dbReference type="ARBA" id="ARBA00022516"/>
    </source>
</evidence>
<name>A0ABQ4NY23_SHECO</name>
<evidence type="ECO:0000256" key="7">
    <source>
        <dbReference type="ARBA" id="ARBA00022840"/>
    </source>
</evidence>
<keyword evidence="2" id="KW-0444">Lipid biosynthesis</keyword>
<dbReference type="EMBL" id="BPEU01000007">
    <property type="protein sequence ID" value="GIU38931.1"/>
    <property type="molecule type" value="Genomic_DNA"/>
</dbReference>
<gene>
    <name evidence="13" type="ORF">TUM3794_12450</name>
</gene>
<evidence type="ECO:0000256" key="4">
    <source>
        <dbReference type="ARBA" id="ARBA00022723"/>
    </source>
</evidence>
<evidence type="ECO:0000256" key="3">
    <source>
        <dbReference type="ARBA" id="ARBA00022679"/>
    </source>
</evidence>
<dbReference type="NCBIfam" id="TIGR00147">
    <property type="entry name" value="YegS/Rv2252/BmrU family lipid kinase"/>
    <property type="match status" value="1"/>
</dbReference>
<proteinExistence type="predicted"/>
<dbReference type="PANTHER" id="PTHR12358">
    <property type="entry name" value="SPHINGOSINE KINASE"/>
    <property type="match status" value="1"/>
</dbReference>
<keyword evidence="4" id="KW-0479">Metal-binding</keyword>
<keyword evidence="14" id="KW-1185">Reference proteome</keyword>
<keyword evidence="6" id="KW-0418">Kinase</keyword>
<evidence type="ECO:0000256" key="8">
    <source>
        <dbReference type="ARBA" id="ARBA00022842"/>
    </source>
</evidence>
<evidence type="ECO:0000259" key="12">
    <source>
        <dbReference type="PROSITE" id="PS50146"/>
    </source>
</evidence>
<dbReference type="Pfam" id="PF00781">
    <property type="entry name" value="DAGK_cat"/>
    <property type="match status" value="1"/>
</dbReference>
<keyword evidence="3" id="KW-0808">Transferase</keyword>
<evidence type="ECO:0000256" key="9">
    <source>
        <dbReference type="ARBA" id="ARBA00023098"/>
    </source>
</evidence>
<dbReference type="InterPro" id="IPR005218">
    <property type="entry name" value="Diacylglycerol/lipid_kinase"/>
</dbReference>
<reference evidence="13 14" key="1">
    <citation type="submission" date="2021-05" db="EMBL/GenBank/DDBJ databases">
        <title>Molecular characterization for Shewanella algae harboring chromosomal blaOXA-55-like strains isolated from clinical and environment sample.</title>
        <authorList>
            <person name="Ohama Y."/>
            <person name="Aoki K."/>
            <person name="Harada S."/>
            <person name="Moriya K."/>
            <person name="Ishii Y."/>
            <person name="Tateda K."/>
        </authorList>
    </citation>
    <scope>NUCLEOTIDE SEQUENCE [LARGE SCALE GENOMIC DNA]</scope>
    <source>
        <strain evidence="13 14">MBTL60-118</strain>
    </source>
</reference>
<keyword evidence="8" id="KW-0460">Magnesium</keyword>
<evidence type="ECO:0000256" key="11">
    <source>
        <dbReference type="ARBA" id="ARBA00023264"/>
    </source>
</evidence>
<dbReference type="PROSITE" id="PS50146">
    <property type="entry name" value="DAGK"/>
    <property type="match status" value="1"/>
</dbReference>
<dbReference type="InterPro" id="IPR001206">
    <property type="entry name" value="Diacylglycerol_kinase_cat_dom"/>
</dbReference>
<evidence type="ECO:0000256" key="10">
    <source>
        <dbReference type="ARBA" id="ARBA00023209"/>
    </source>
</evidence>
<keyword evidence="7" id="KW-0067">ATP-binding</keyword>
<evidence type="ECO:0000256" key="1">
    <source>
        <dbReference type="ARBA" id="ARBA00001946"/>
    </source>
</evidence>
<dbReference type="Pfam" id="PF19279">
    <property type="entry name" value="YegS_C"/>
    <property type="match status" value="1"/>
</dbReference>
<feature type="domain" description="DAGKc" evidence="12">
    <location>
        <begin position="18"/>
        <end position="148"/>
    </location>
</feature>
<keyword evidence="11" id="KW-1208">Phospholipid metabolism</keyword>
<evidence type="ECO:0000313" key="14">
    <source>
        <dbReference type="Proteomes" id="UP000773469"/>
    </source>
</evidence>